<reference evidence="1" key="1">
    <citation type="submission" date="2013-11" db="EMBL/GenBank/DDBJ databases">
        <title>Draft genome sequence of the broad-host-range Rhizobium sp. LPU83 strain, a member of the low-genetic diversity Oregon-like Rhizobium sp. group.</title>
        <authorList>
            <person name="Wibberg D."/>
            <person name="Puehler A."/>
            <person name="Schlueter A."/>
        </authorList>
    </citation>
    <scope>NUCLEOTIDE SEQUENCE [LARGE SCALE GENOMIC DNA]</scope>
    <source>
        <strain evidence="1">LPU83</strain>
        <plasmid evidence="1">pLPU83d</plasmid>
    </source>
</reference>
<dbReference type="PATRIC" id="fig|348824.6.peg.6238"/>
<dbReference type="Proteomes" id="UP000019443">
    <property type="component" value="Plasmid pLPU83d"/>
</dbReference>
<dbReference type="SUPFAM" id="SSF53639">
    <property type="entry name" value="AraD/HMP-PK domain-like"/>
    <property type="match status" value="1"/>
</dbReference>
<organism evidence="1 2">
    <name type="scientific">Rhizobium favelukesii</name>
    <dbReference type="NCBI Taxonomy" id="348824"/>
    <lineage>
        <taxon>Bacteria</taxon>
        <taxon>Pseudomonadati</taxon>
        <taxon>Pseudomonadota</taxon>
        <taxon>Alphaproteobacteria</taxon>
        <taxon>Hyphomicrobiales</taxon>
        <taxon>Rhizobiaceae</taxon>
        <taxon>Rhizobium/Agrobacterium group</taxon>
        <taxon>Rhizobium</taxon>
    </lineage>
</organism>
<dbReference type="KEGG" id="rhl:LPU83_pLPU83d_0590"/>
<geneLocation type="plasmid" evidence="1 2">
    <name>pLPU83d</name>
</geneLocation>
<accession>W6S711</accession>
<keyword evidence="1" id="KW-0614">Plasmid</keyword>
<keyword evidence="2" id="KW-1185">Reference proteome</keyword>
<dbReference type="AlphaFoldDB" id="W6S711"/>
<evidence type="ECO:0000313" key="1">
    <source>
        <dbReference type="EMBL" id="CDM61961.1"/>
    </source>
</evidence>
<dbReference type="EMBL" id="HG916855">
    <property type="protein sequence ID" value="CDM61961.1"/>
    <property type="molecule type" value="Genomic_DNA"/>
</dbReference>
<dbReference type="InterPro" id="IPR036409">
    <property type="entry name" value="Aldolase_II/adducin_N_sf"/>
</dbReference>
<proteinExistence type="predicted"/>
<gene>
    <name evidence="1" type="ORF">LPU83_pLPU83d_0590</name>
</gene>
<dbReference type="Gene3D" id="3.40.225.10">
    <property type="entry name" value="Class II aldolase/adducin N-terminal domain"/>
    <property type="match status" value="1"/>
</dbReference>
<dbReference type="HOGENOM" id="CLU_2702311_0_0_5"/>
<sequence length="73" mass="8111">MTGYPSNHGPVVAGDSLEAGFFVTEELEETAKLYLLLRNLNPRCLSPAQVNDLIKIVGLDLPSHHDHDHDHHD</sequence>
<evidence type="ECO:0000313" key="2">
    <source>
        <dbReference type="Proteomes" id="UP000019443"/>
    </source>
</evidence>
<name>W6S711_9HYPH</name>
<protein>
    <submittedName>
        <fullName evidence="1">Uncharacterized protein</fullName>
    </submittedName>
</protein>